<dbReference type="Gene3D" id="3.90.1150.10">
    <property type="entry name" value="Aspartate Aminotransferase, domain 1"/>
    <property type="match status" value="1"/>
</dbReference>
<organism evidence="3 4">
    <name type="scientific">Stygiolobus azoricus</name>
    <dbReference type="NCBI Taxonomy" id="41675"/>
    <lineage>
        <taxon>Archaea</taxon>
        <taxon>Thermoproteota</taxon>
        <taxon>Thermoprotei</taxon>
        <taxon>Sulfolobales</taxon>
        <taxon>Sulfolobaceae</taxon>
        <taxon>Stygiolobus</taxon>
    </lineage>
</organism>
<accession>A0A650CR66</accession>
<proteinExistence type="predicted"/>
<feature type="domain" description="Aminotransferase class V" evidence="2">
    <location>
        <begin position="18"/>
        <end position="361"/>
    </location>
</feature>
<dbReference type="InterPro" id="IPR015421">
    <property type="entry name" value="PyrdxlP-dep_Trfase_major"/>
</dbReference>
<dbReference type="KEGG" id="sazo:D1868_09250"/>
<keyword evidence="3" id="KW-0808">Transferase</keyword>
<name>A0A650CR66_9CREN</name>
<dbReference type="SUPFAM" id="SSF53383">
    <property type="entry name" value="PLP-dependent transferases"/>
    <property type="match status" value="1"/>
</dbReference>
<dbReference type="GeneID" id="42799254"/>
<evidence type="ECO:0000313" key="4">
    <source>
        <dbReference type="Proteomes" id="UP000423396"/>
    </source>
</evidence>
<dbReference type="EMBL" id="CP045483">
    <property type="protein sequence ID" value="QGR20152.1"/>
    <property type="molecule type" value="Genomic_DNA"/>
</dbReference>
<keyword evidence="4" id="KW-1185">Reference proteome</keyword>
<dbReference type="Pfam" id="PF00266">
    <property type="entry name" value="Aminotran_5"/>
    <property type="match status" value="1"/>
</dbReference>
<dbReference type="Proteomes" id="UP000423396">
    <property type="component" value="Chromosome"/>
</dbReference>
<reference evidence="3 4" key="1">
    <citation type="submission" date="2019-10" db="EMBL/GenBank/DDBJ databases">
        <title>Genome Sequences from Six Type Strain Members of the Archaeal Family Sulfolobaceae: Acidianus ambivalens, Acidianus infernus, Metallosphaera prunae, Stygiolobus azoricus, Sulfolobus metallicus, and Sulfurisphaera ohwakuensis.</title>
        <authorList>
            <person name="Counts J.A."/>
            <person name="Kelly R.M."/>
        </authorList>
    </citation>
    <scope>NUCLEOTIDE SEQUENCE [LARGE SCALE GENOMIC DNA]</scope>
    <source>
        <strain evidence="3 4">FC6</strain>
    </source>
</reference>
<evidence type="ECO:0000256" key="1">
    <source>
        <dbReference type="ARBA" id="ARBA00022898"/>
    </source>
</evidence>
<dbReference type="GO" id="GO:0008483">
    <property type="term" value="F:transaminase activity"/>
    <property type="evidence" value="ECO:0007669"/>
    <property type="project" value="UniProtKB-KW"/>
</dbReference>
<evidence type="ECO:0000259" key="2">
    <source>
        <dbReference type="Pfam" id="PF00266"/>
    </source>
</evidence>
<dbReference type="PANTHER" id="PTHR43586:SF8">
    <property type="entry name" value="CYSTEINE DESULFURASE 1, CHLOROPLASTIC"/>
    <property type="match status" value="1"/>
</dbReference>
<keyword evidence="3" id="KW-0032">Aminotransferase</keyword>
<gene>
    <name evidence="3" type="ORF">D1868_09250</name>
</gene>
<dbReference type="PANTHER" id="PTHR43586">
    <property type="entry name" value="CYSTEINE DESULFURASE"/>
    <property type="match status" value="1"/>
</dbReference>
<dbReference type="RefSeq" id="WP_156007601.1">
    <property type="nucleotide sequence ID" value="NZ_CP045483.1"/>
</dbReference>
<dbReference type="InterPro" id="IPR015424">
    <property type="entry name" value="PyrdxlP-dep_Trfase"/>
</dbReference>
<dbReference type="InterPro" id="IPR000192">
    <property type="entry name" value="Aminotrans_V_dom"/>
</dbReference>
<dbReference type="AlphaFoldDB" id="A0A650CR66"/>
<evidence type="ECO:0000313" key="3">
    <source>
        <dbReference type="EMBL" id="QGR20152.1"/>
    </source>
</evidence>
<dbReference type="OrthoDB" id="5817at2157"/>
<protein>
    <submittedName>
        <fullName evidence="3">Aminotransferase class V-fold PLP-dependent enzyme</fullName>
    </submittedName>
</protein>
<keyword evidence="1" id="KW-0663">Pyridoxal phosphate</keyword>
<dbReference type="InterPro" id="IPR015422">
    <property type="entry name" value="PyrdxlP-dep_Trfase_small"/>
</dbReference>
<dbReference type="Gene3D" id="3.40.640.10">
    <property type="entry name" value="Type I PLP-dependent aspartate aminotransferase-like (Major domain)"/>
    <property type="match status" value="1"/>
</dbReference>
<sequence>MDFIEEFRSEVPLTQHYVYLNHAAISPTPLSVYLEVNKYLISVMTKGTIAVNEHEADDFYHIREKIGKLVNAKSEEISLIPNTSYGINVIAHGLDFKQGENVVTDNVEFPATVYPFLKLVKNKKIELRIAKVSPEKIEDEILSRVDKNTKLISLSHVSFSTGVKVDISRIVKEAKQVGAYVLLDIIQSAGATEVDLKKFDVDFAVAGGYKWLMSPQGSGFMYVKEGLLEDPPFYGWKSASNFLEFNPEKFDLEKGPRRFEIGTLDVASNLGLAKSCEIIYQHRDEIFGRIQYLSNYVIKIANERGLEVITPENKKAGIVVIKIKNPRKASEYLLRKKIIVSPRGEGIRISTHFYNTLEEIESAIDNIIYYLRES</sequence>